<dbReference type="Pfam" id="PF07686">
    <property type="entry name" value="V-set"/>
    <property type="match status" value="1"/>
</dbReference>
<keyword evidence="2 9" id="KW-0732">Signal</keyword>
<dbReference type="InParanoid" id="A0A3B5R9N8"/>
<evidence type="ECO:0000313" key="11">
    <source>
        <dbReference type="Ensembl" id="ENSXMAP00000040362.1"/>
    </source>
</evidence>
<organism evidence="11 12">
    <name type="scientific">Xiphophorus maculatus</name>
    <name type="common">Southern platyfish</name>
    <name type="synonym">Platypoecilus maculatus</name>
    <dbReference type="NCBI Taxonomy" id="8083"/>
    <lineage>
        <taxon>Eukaryota</taxon>
        <taxon>Metazoa</taxon>
        <taxon>Chordata</taxon>
        <taxon>Craniata</taxon>
        <taxon>Vertebrata</taxon>
        <taxon>Euteleostomi</taxon>
        <taxon>Actinopterygii</taxon>
        <taxon>Neopterygii</taxon>
        <taxon>Teleostei</taxon>
        <taxon>Neoteleostei</taxon>
        <taxon>Acanthomorphata</taxon>
        <taxon>Ovalentaria</taxon>
        <taxon>Atherinomorphae</taxon>
        <taxon>Cyprinodontiformes</taxon>
        <taxon>Poeciliidae</taxon>
        <taxon>Poeciliinae</taxon>
        <taxon>Xiphophorus</taxon>
    </lineage>
</organism>
<dbReference type="SMART" id="SM00408">
    <property type="entry name" value="IGc2"/>
    <property type="match status" value="1"/>
</dbReference>
<feature type="transmembrane region" description="Helical" evidence="8">
    <location>
        <begin position="157"/>
        <end position="176"/>
    </location>
</feature>
<evidence type="ECO:0000256" key="1">
    <source>
        <dbReference type="ARBA" id="ARBA00004370"/>
    </source>
</evidence>
<dbReference type="InterPro" id="IPR050504">
    <property type="entry name" value="IgSF_BTN/MOG"/>
</dbReference>
<evidence type="ECO:0000256" key="4">
    <source>
        <dbReference type="ARBA" id="ARBA00023157"/>
    </source>
</evidence>
<dbReference type="GO" id="GO:1903037">
    <property type="term" value="P:regulation of leukocyte cell-cell adhesion"/>
    <property type="evidence" value="ECO:0007669"/>
    <property type="project" value="UniProtKB-ARBA"/>
</dbReference>
<feature type="domain" description="Ig-like" evidence="10">
    <location>
        <begin position="32"/>
        <end position="130"/>
    </location>
</feature>
<reference evidence="11" key="3">
    <citation type="submission" date="2025-08" db="UniProtKB">
        <authorList>
            <consortium name="Ensembl"/>
        </authorList>
    </citation>
    <scope>IDENTIFICATION</scope>
    <source>
        <strain evidence="11">JP 163 A</strain>
    </source>
</reference>
<dbReference type="Proteomes" id="UP000002852">
    <property type="component" value="Unassembled WGS sequence"/>
</dbReference>
<feature type="region of interest" description="Disordered" evidence="7">
    <location>
        <begin position="186"/>
        <end position="224"/>
    </location>
</feature>
<dbReference type="GO" id="GO:0009897">
    <property type="term" value="C:external side of plasma membrane"/>
    <property type="evidence" value="ECO:0007669"/>
    <property type="project" value="TreeGrafter"/>
</dbReference>
<evidence type="ECO:0000256" key="7">
    <source>
        <dbReference type="SAM" id="MobiDB-lite"/>
    </source>
</evidence>
<evidence type="ECO:0000256" key="2">
    <source>
        <dbReference type="ARBA" id="ARBA00022729"/>
    </source>
</evidence>
<dbReference type="InterPro" id="IPR007110">
    <property type="entry name" value="Ig-like_dom"/>
</dbReference>
<evidence type="ECO:0000256" key="9">
    <source>
        <dbReference type="SAM" id="SignalP"/>
    </source>
</evidence>
<keyword evidence="3 8" id="KW-0472">Membrane</keyword>
<dbReference type="GO" id="GO:0001817">
    <property type="term" value="P:regulation of cytokine production"/>
    <property type="evidence" value="ECO:0007669"/>
    <property type="project" value="TreeGrafter"/>
</dbReference>
<dbReference type="GO" id="GO:0005102">
    <property type="term" value="F:signaling receptor binding"/>
    <property type="evidence" value="ECO:0007669"/>
    <property type="project" value="TreeGrafter"/>
</dbReference>
<dbReference type="SUPFAM" id="SSF48726">
    <property type="entry name" value="Immunoglobulin"/>
    <property type="match status" value="1"/>
</dbReference>
<dbReference type="Ensembl" id="ENSXMAT00000030953.1">
    <property type="protein sequence ID" value="ENSXMAP00000040362.1"/>
    <property type="gene ID" value="ENSXMAG00000021282.1"/>
</dbReference>
<evidence type="ECO:0000256" key="6">
    <source>
        <dbReference type="ARBA" id="ARBA00023319"/>
    </source>
</evidence>
<name>A0A3B5R9N8_XIPMA</name>
<feature type="signal peptide" evidence="9">
    <location>
        <begin position="1"/>
        <end position="23"/>
    </location>
</feature>
<dbReference type="PANTHER" id="PTHR24100:SF151">
    <property type="entry name" value="ICOS LIGAND"/>
    <property type="match status" value="1"/>
</dbReference>
<evidence type="ECO:0000313" key="12">
    <source>
        <dbReference type="Proteomes" id="UP000002852"/>
    </source>
</evidence>
<dbReference type="GO" id="GO:0050863">
    <property type="term" value="P:regulation of T cell activation"/>
    <property type="evidence" value="ECO:0007669"/>
    <property type="project" value="UniProtKB-ARBA"/>
</dbReference>
<keyword evidence="4" id="KW-1015">Disulfide bond</keyword>
<feature type="chain" id="PRO_5017351663" evidence="9">
    <location>
        <begin position="24"/>
        <end position="224"/>
    </location>
</feature>
<proteinExistence type="predicted"/>
<keyword evidence="8" id="KW-1133">Transmembrane helix</keyword>
<dbReference type="OMA" id="TNETVEW"/>
<dbReference type="GO" id="GO:0050852">
    <property type="term" value="P:T cell receptor signaling pathway"/>
    <property type="evidence" value="ECO:0007669"/>
    <property type="project" value="TreeGrafter"/>
</dbReference>
<keyword evidence="12" id="KW-1185">Reference proteome</keyword>
<accession>A0A3B5R9N8</accession>
<dbReference type="GeneTree" id="ENSGT00940000153527"/>
<keyword evidence="5" id="KW-0325">Glycoprotein</keyword>
<dbReference type="PANTHER" id="PTHR24100">
    <property type="entry name" value="BUTYROPHILIN"/>
    <property type="match status" value="1"/>
</dbReference>
<evidence type="ECO:0000259" key="10">
    <source>
        <dbReference type="PROSITE" id="PS50835"/>
    </source>
</evidence>
<evidence type="ECO:0000256" key="5">
    <source>
        <dbReference type="ARBA" id="ARBA00023180"/>
    </source>
</evidence>
<dbReference type="SMART" id="SM00409">
    <property type="entry name" value="IG"/>
    <property type="match status" value="1"/>
</dbReference>
<dbReference type="AlphaFoldDB" id="A0A3B5R9N8"/>
<keyword evidence="6" id="KW-0393">Immunoglobulin domain</keyword>
<reference evidence="12" key="1">
    <citation type="submission" date="2012-01" db="EMBL/GenBank/DDBJ databases">
        <authorList>
            <person name="Walter R."/>
            <person name="Schartl M."/>
            <person name="Warren W."/>
        </authorList>
    </citation>
    <scope>NUCLEOTIDE SEQUENCE [LARGE SCALE GENOMIC DNA]</scope>
    <source>
        <strain evidence="12">JP 163 A</strain>
    </source>
</reference>
<dbReference type="FunFam" id="2.60.40.10:FF:000142">
    <property type="entry name" value="V-set domain-containing T-cell activation inhibitor 1"/>
    <property type="match status" value="1"/>
</dbReference>
<protein>
    <submittedName>
        <fullName evidence="11">Programmed cell death 1 ligand 1-like</fullName>
    </submittedName>
</protein>
<dbReference type="InterPro" id="IPR013106">
    <property type="entry name" value="Ig_V-set"/>
</dbReference>
<reference evidence="12" key="2">
    <citation type="journal article" date="2013" name="Nat. Genet.">
        <title>The genome of the platyfish, Xiphophorus maculatus, provides insights into evolutionary adaptation and several complex traits.</title>
        <authorList>
            <person name="Schartl M."/>
            <person name="Walter R.B."/>
            <person name="Shen Y."/>
            <person name="Garcia T."/>
            <person name="Catchen J."/>
            <person name="Amores A."/>
            <person name="Braasch I."/>
            <person name="Chalopin D."/>
            <person name="Volff J.N."/>
            <person name="Lesch K.P."/>
            <person name="Bisazza A."/>
            <person name="Minx P."/>
            <person name="Hillier L."/>
            <person name="Wilson R.K."/>
            <person name="Fuerstenberg S."/>
            <person name="Boore J."/>
            <person name="Searle S."/>
            <person name="Postlethwait J.H."/>
            <person name="Warren W.C."/>
        </authorList>
    </citation>
    <scope>NUCLEOTIDE SEQUENCE [LARGE SCALE GENOMIC DNA]</scope>
    <source>
        <strain evidence="12">JP 163 A</strain>
    </source>
</reference>
<keyword evidence="8" id="KW-0812">Transmembrane</keyword>
<reference evidence="11" key="4">
    <citation type="submission" date="2025-09" db="UniProtKB">
        <authorList>
            <consortium name="Ensembl"/>
        </authorList>
    </citation>
    <scope>IDENTIFICATION</scope>
    <source>
        <strain evidence="11">JP 163 A</strain>
    </source>
</reference>
<dbReference type="Gene3D" id="2.60.40.10">
    <property type="entry name" value="Immunoglobulins"/>
    <property type="match status" value="1"/>
</dbReference>
<dbReference type="PROSITE" id="PS50835">
    <property type="entry name" value="IG_LIKE"/>
    <property type="match status" value="1"/>
</dbReference>
<dbReference type="InterPro" id="IPR003598">
    <property type="entry name" value="Ig_sub2"/>
</dbReference>
<dbReference type="InterPro" id="IPR013783">
    <property type="entry name" value="Ig-like_fold"/>
</dbReference>
<dbReference type="InterPro" id="IPR036179">
    <property type="entry name" value="Ig-like_dom_sf"/>
</dbReference>
<evidence type="ECO:0000256" key="3">
    <source>
        <dbReference type="ARBA" id="ARBA00023136"/>
    </source>
</evidence>
<comment type="subcellular location">
    <subcellularLocation>
        <location evidence="1">Membrane</location>
    </subcellularLocation>
</comment>
<evidence type="ECO:0000256" key="8">
    <source>
        <dbReference type="SAM" id="Phobius"/>
    </source>
</evidence>
<sequence>MISRVFLAGWLTVWVFCFSIAEGKVEYKVIGPSMPVTAEEKDDVVLQCHVEPELDVTNETVEWKLQDKLVYRYRSRTDDPDFQDPKFKGRTSLFLKEMVQGNVSLKLTNITEEDAGNYTCKVLKRKAQVTLNVGKVDPGHQEEDLEKVSTVKSGHRIYVVTIVIFIIFSVISRIFLWKCTVRNETAGQSQEHESKVLPGPGSDAEPRGSPLRHRSSGNSTTSPT</sequence>
<dbReference type="InterPro" id="IPR003599">
    <property type="entry name" value="Ig_sub"/>
</dbReference>